<reference evidence="1 2" key="1">
    <citation type="journal article" date="2008" name="Nature">
        <title>The genome of Laccaria bicolor provides insights into mycorrhizal symbiosis.</title>
        <authorList>
            <person name="Martin F."/>
            <person name="Aerts A."/>
            <person name="Ahren D."/>
            <person name="Brun A."/>
            <person name="Danchin E.G.J."/>
            <person name="Duchaussoy F."/>
            <person name="Gibon J."/>
            <person name="Kohler A."/>
            <person name="Lindquist E."/>
            <person name="Pereda V."/>
            <person name="Salamov A."/>
            <person name="Shapiro H.J."/>
            <person name="Wuyts J."/>
            <person name="Blaudez D."/>
            <person name="Buee M."/>
            <person name="Brokstein P."/>
            <person name="Canbaeck B."/>
            <person name="Cohen D."/>
            <person name="Courty P.E."/>
            <person name="Coutinho P.M."/>
            <person name="Delaruelle C."/>
            <person name="Detter J.C."/>
            <person name="Deveau A."/>
            <person name="DiFazio S."/>
            <person name="Duplessis S."/>
            <person name="Fraissinet-Tachet L."/>
            <person name="Lucic E."/>
            <person name="Frey-Klett P."/>
            <person name="Fourrey C."/>
            <person name="Feussner I."/>
            <person name="Gay G."/>
            <person name="Grimwood J."/>
            <person name="Hoegger P.J."/>
            <person name="Jain P."/>
            <person name="Kilaru S."/>
            <person name="Labbe J."/>
            <person name="Lin Y.C."/>
            <person name="Legue V."/>
            <person name="Le Tacon F."/>
            <person name="Marmeisse R."/>
            <person name="Melayah D."/>
            <person name="Montanini B."/>
            <person name="Muratet M."/>
            <person name="Nehls U."/>
            <person name="Niculita-Hirzel H."/>
            <person name="Oudot-Le Secq M.P."/>
            <person name="Peter M."/>
            <person name="Quesneville H."/>
            <person name="Rajashekar B."/>
            <person name="Reich M."/>
            <person name="Rouhier N."/>
            <person name="Schmutz J."/>
            <person name="Yin T."/>
            <person name="Chalot M."/>
            <person name="Henrissat B."/>
            <person name="Kuees U."/>
            <person name="Lucas S."/>
            <person name="Van de Peer Y."/>
            <person name="Podila G.K."/>
            <person name="Polle A."/>
            <person name="Pukkila P.J."/>
            <person name="Richardson P.M."/>
            <person name="Rouze P."/>
            <person name="Sanders I.R."/>
            <person name="Stajich J.E."/>
            <person name="Tunlid A."/>
            <person name="Tuskan G."/>
            <person name="Grigoriev I.V."/>
        </authorList>
    </citation>
    <scope>NUCLEOTIDE SEQUENCE [LARGE SCALE GENOMIC DNA]</scope>
    <source>
        <strain evidence="2">S238N-H82 / ATCC MYA-4686</strain>
    </source>
</reference>
<gene>
    <name evidence="1" type="ORF">LACBIDRAFT_328133</name>
</gene>
<name>B0DDV2_LACBS</name>
<dbReference type="EMBL" id="DS547105">
    <property type="protein sequence ID" value="EDR07150.1"/>
    <property type="molecule type" value="Genomic_DNA"/>
</dbReference>
<dbReference type="KEGG" id="lbc:LACBIDRAFT_328133"/>
<dbReference type="InParanoid" id="B0DDV2"/>
<dbReference type="GeneID" id="6077678"/>
<keyword evidence="2" id="KW-1185">Reference proteome</keyword>
<dbReference type="Proteomes" id="UP000001194">
    <property type="component" value="Unassembled WGS sequence"/>
</dbReference>
<dbReference type="HOGENOM" id="CLU_1570891_0_0_1"/>
<dbReference type="RefSeq" id="XP_001882081.1">
    <property type="nucleotide sequence ID" value="XM_001882046.1"/>
</dbReference>
<evidence type="ECO:0000313" key="1">
    <source>
        <dbReference type="EMBL" id="EDR07150.1"/>
    </source>
</evidence>
<organism evidence="2">
    <name type="scientific">Laccaria bicolor (strain S238N-H82 / ATCC MYA-4686)</name>
    <name type="common">Bicoloured deceiver</name>
    <name type="synonym">Laccaria laccata var. bicolor</name>
    <dbReference type="NCBI Taxonomy" id="486041"/>
    <lineage>
        <taxon>Eukaryota</taxon>
        <taxon>Fungi</taxon>
        <taxon>Dikarya</taxon>
        <taxon>Basidiomycota</taxon>
        <taxon>Agaricomycotina</taxon>
        <taxon>Agaricomycetes</taxon>
        <taxon>Agaricomycetidae</taxon>
        <taxon>Agaricales</taxon>
        <taxon>Agaricineae</taxon>
        <taxon>Hydnangiaceae</taxon>
        <taxon>Laccaria</taxon>
    </lineage>
</organism>
<protein>
    <submittedName>
        <fullName evidence="1">Predicted protein</fullName>
    </submittedName>
</protein>
<sequence length="170" mass="19143">MEATDFLKKTTEAFAKASVSGLVLGAWNVWKQEETKVETLKINSKARSWWSISSPTMLGLAYEVSSRISTLISIKWWHDMVVNVKMADMSALAHFAQDEEAYRRPLHHPGMTTTSRQFSDTSAGQDALVLWEVPLPPQYLPRTSHPSSPTSSIHSIYTQYDPNWCTVVPS</sequence>
<dbReference type="AlphaFoldDB" id="B0DDV2"/>
<evidence type="ECO:0000313" key="2">
    <source>
        <dbReference type="Proteomes" id="UP000001194"/>
    </source>
</evidence>
<proteinExistence type="predicted"/>
<accession>B0DDV2</accession>